<dbReference type="OrthoDB" id="1431934at2759"/>
<evidence type="ECO:0000256" key="2">
    <source>
        <dbReference type="ARBA" id="ARBA00001947"/>
    </source>
</evidence>
<evidence type="ECO:0000256" key="8">
    <source>
        <dbReference type="ARBA" id="ARBA00022737"/>
    </source>
</evidence>
<evidence type="ECO:0000259" key="14">
    <source>
        <dbReference type="PROSITE" id="PS50089"/>
    </source>
</evidence>
<dbReference type="SMART" id="SM00647">
    <property type="entry name" value="IBR"/>
    <property type="match status" value="3"/>
</dbReference>
<feature type="compositionally biased region" description="Basic and acidic residues" evidence="13">
    <location>
        <begin position="16"/>
        <end position="27"/>
    </location>
</feature>
<dbReference type="InterPro" id="IPR016135">
    <property type="entry name" value="UBQ-conjugating_enzyme/RWD"/>
</dbReference>
<comment type="caution">
    <text evidence="17">The sequence shown here is derived from an EMBL/GenBank/DDBJ whole genome shotgun (WGS) entry which is preliminary data.</text>
</comment>
<dbReference type="AlphaFoldDB" id="A0A5J9TX37"/>
<evidence type="ECO:0000256" key="6">
    <source>
        <dbReference type="ARBA" id="ARBA00022679"/>
    </source>
</evidence>
<keyword evidence="6" id="KW-0808">Transferase</keyword>
<accession>A0A5J9TX37</accession>
<feature type="domain" description="RWD" evidence="15">
    <location>
        <begin position="611"/>
        <end position="755"/>
    </location>
</feature>
<dbReference type="Pfam" id="PF05773">
    <property type="entry name" value="RWD"/>
    <property type="match status" value="2"/>
</dbReference>
<gene>
    <name evidence="17" type="ORF">EJB05_39459</name>
</gene>
<comment type="function">
    <text evidence="3">Might act as an E3 ubiquitin-protein ligase, or as part of E3 complex, which accepts ubiquitin from specific E2 ubiquitin-conjugating enzymes and then transfers it to substrates.</text>
</comment>
<dbReference type="CDD" id="cd20341">
    <property type="entry name" value="BRcat_RBR_RNF14"/>
    <property type="match status" value="2"/>
</dbReference>
<comment type="similarity">
    <text evidence="4">Belongs to the RBR family. Ariadne subfamily.</text>
</comment>
<dbReference type="Gene3D" id="3.10.110.10">
    <property type="entry name" value="Ubiquitin Conjugating Enzyme"/>
    <property type="match status" value="2"/>
</dbReference>
<feature type="domain" description="RING-type" evidence="14">
    <location>
        <begin position="307"/>
        <end position="355"/>
    </location>
</feature>
<evidence type="ECO:0000256" key="10">
    <source>
        <dbReference type="ARBA" id="ARBA00022786"/>
    </source>
</evidence>
<evidence type="ECO:0000256" key="1">
    <source>
        <dbReference type="ARBA" id="ARBA00001798"/>
    </source>
</evidence>
<dbReference type="Pfam" id="PF26200">
    <property type="entry name" value="Rcat_RNF216"/>
    <property type="match status" value="1"/>
</dbReference>
<organism evidence="17 18">
    <name type="scientific">Eragrostis curvula</name>
    <name type="common">weeping love grass</name>
    <dbReference type="NCBI Taxonomy" id="38414"/>
    <lineage>
        <taxon>Eukaryota</taxon>
        <taxon>Viridiplantae</taxon>
        <taxon>Streptophyta</taxon>
        <taxon>Embryophyta</taxon>
        <taxon>Tracheophyta</taxon>
        <taxon>Spermatophyta</taxon>
        <taxon>Magnoliopsida</taxon>
        <taxon>Liliopsida</taxon>
        <taxon>Poales</taxon>
        <taxon>Poaceae</taxon>
        <taxon>PACMAD clade</taxon>
        <taxon>Chloridoideae</taxon>
        <taxon>Eragrostideae</taxon>
        <taxon>Eragrostidinae</taxon>
        <taxon>Eragrostis</taxon>
    </lineage>
</organism>
<evidence type="ECO:0000313" key="18">
    <source>
        <dbReference type="Proteomes" id="UP000324897"/>
    </source>
</evidence>
<keyword evidence="18" id="KW-1185">Reference proteome</keyword>
<dbReference type="CDD" id="cd23821">
    <property type="entry name" value="RWD_IMPACT"/>
    <property type="match status" value="2"/>
</dbReference>
<dbReference type="Gene3D" id="1.20.120.1750">
    <property type="match status" value="1"/>
</dbReference>
<evidence type="ECO:0000256" key="13">
    <source>
        <dbReference type="SAM" id="MobiDB-lite"/>
    </source>
</evidence>
<dbReference type="SMART" id="SM00591">
    <property type="entry name" value="RWD"/>
    <property type="match status" value="2"/>
</dbReference>
<feature type="region of interest" description="Disordered" evidence="13">
    <location>
        <begin position="1"/>
        <end position="39"/>
    </location>
</feature>
<feature type="compositionally biased region" description="Low complexity" evidence="13">
    <location>
        <begin position="28"/>
        <end position="39"/>
    </location>
</feature>
<dbReference type="InterPro" id="IPR017907">
    <property type="entry name" value="Znf_RING_CS"/>
</dbReference>
<dbReference type="InterPro" id="IPR001841">
    <property type="entry name" value="Znf_RING"/>
</dbReference>
<dbReference type="PROSITE" id="PS51873">
    <property type="entry name" value="TRIAD"/>
    <property type="match status" value="2"/>
</dbReference>
<evidence type="ECO:0000259" key="15">
    <source>
        <dbReference type="PROSITE" id="PS50908"/>
    </source>
</evidence>
<dbReference type="FunFam" id="3.30.40.10:FF:000358">
    <property type="entry name" value="RBR-type E3 ubiquitin transferase"/>
    <property type="match status" value="2"/>
</dbReference>
<dbReference type="SMART" id="SM00184">
    <property type="entry name" value="RING"/>
    <property type="match status" value="3"/>
</dbReference>
<feature type="domain" description="RING-type" evidence="14">
    <location>
        <begin position="810"/>
        <end position="858"/>
    </location>
</feature>
<keyword evidence="9 12" id="KW-0863">Zinc-finger</keyword>
<evidence type="ECO:0000256" key="5">
    <source>
        <dbReference type="ARBA" id="ARBA00012251"/>
    </source>
</evidence>
<feature type="region of interest" description="Disordered" evidence="13">
    <location>
        <begin position="503"/>
        <end position="559"/>
    </location>
</feature>
<reference evidence="17 18" key="1">
    <citation type="journal article" date="2019" name="Sci. Rep.">
        <title>A high-quality genome of Eragrostis curvula grass provides insights into Poaceae evolution and supports new strategies to enhance forage quality.</title>
        <authorList>
            <person name="Carballo J."/>
            <person name="Santos B.A.C.M."/>
            <person name="Zappacosta D."/>
            <person name="Garbus I."/>
            <person name="Selva J.P."/>
            <person name="Gallo C.A."/>
            <person name="Diaz A."/>
            <person name="Albertini E."/>
            <person name="Caccamo M."/>
            <person name="Echenique V."/>
        </authorList>
    </citation>
    <scope>NUCLEOTIDE SEQUENCE [LARGE SCALE GENOMIC DNA]</scope>
    <source>
        <strain evidence="18">cv. Victoria</strain>
        <tissue evidence="17">Leaf</tissue>
    </source>
</reference>
<protein>
    <recommendedName>
        <fullName evidence="5">RBR-type E3 ubiquitin transferase</fullName>
        <ecNumber evidence="5">2.3.2.31</ecNumber>
    </recommendedName>
</protein>
<evidence type="ECO:0000256" key="3">
    <source>
        <dbReference type="ARBA" id="ARBA00003976"/>
    </source>
</evidence>
<dbReference type="PROSITE" id="PS50089">
    <property type="entry name" value="ZF_RING_2"/>
    <property type="match status" value="2"/>
</dbReference>
<evidence type="ECO:0000313" key="17">
    <source>
        <dbReference type="EMBL" id="TVU15916.1"/>
    </source>
</evidence>
<dbReference type="GO" id="GO:0061630">
    <property type="term" value="F:ubiquitin protein ligase activity"/>
    <property type="evidence" value="ECO:0007669"/>
    <property type="project" value="UniProtKB-EC"/>
</dbReference>
<keyword evidence="11" id="KW-0862">Zinc</keyword>
<dbReference type="Gene3D" id="3.30.40.10">
    <property type="entry name" value="Zinc/RING finger domain, C3HC4 (zinc finger)"/>
    <property type="match status" value="2"/>
</dbReference>
<comment type="cofactor">
    <cofactor evidence="2">
        <name>Zn(2+)</name>
        <dbReference type="ChEBI" id="CHEBI:29105"/>
    </cofactor>
</comment>
<evidence type="ECO:0000256" key="4">
    <source>
        <dbReference type="ARBA" id="ARBA00005884"/>
    </source>
</evidence>
<dbReference type="InterPro" id="IPR002867">
    <property type="entry name" value="IBR_dom"/>
</dbReference>
<feature type="compositionally biased region" description="Low complexity" evidence="13">
    <location>
        <begin position="525"/>
        <end position="544"/>
    </location>
</feature>
<dbReference type="EC" id="2.3.2.31" evidence="5"/>
<feature type="compositionally biased region" description="Low complexity" evidence="13">
    <location>
        <begin position="1"/>
        <end position="15"/>
    </location>
</feature>
<evidence type="ECO:0000256" key="7">
    <source>
        <dbReference type="ARBA" id="ARBA00022723"/>
    </source>
</evidence>
<evidence type="ECO:0000259" key="16">
    <source>
        <dbReference type="PROSITE" id="PS51873"/>
    </source>
</evidence>
<feature type="compositionally biased region" description="Low complexity" evidence="13">
    <location>
        <begin position="503"/>
        <end position="516"/>
    </location>
</feature>
<dbReference type="InterPro" id="IPR031127">
    <property type="entry name" value="E3_UB_ligase_RBR"/>
</dbReference>
<dbReference type="SUPFAM" id="SSF57850">
    <property type="entry name" value="RING/U-box"/>
    <property type="match status" value="5"/>
</dbReference>
<evidence type="ECO:0000256" key="12">
    <source>
        <dbReference type="PROSITE-ProRule" id="PRU00175"/>
    </source>
</evidence>
<comment type="catalytic activity">
    <reaction evidence="1">
        <text>[E2 ubiquitin-conjugating enzyme]-S-ubiquitinyl-L-cysteine + [acceptor protein]-L-lysine = [E2 ubiquitin-conjugating enzyme]-L-cysteine + [acceptor protein]-N(6)-ubiquitinyl-L-lysine.</text>
        <dbReference type="EC" id="2.3.2.31"/>
    </reaction>
</comment>
<dbReference type="EMBL" id="RWGY01000031">
    <property type="protein sequence ID" value="TVU15916.1"/>
    <property type="molecule type" value="Genomic_DNA"/>
</dbReference>
<name>A0A5J9TX37_9POAL</name>
<keyword evidence="8" id="KW-0677">Repeat</keyword>
<dbReference type="PROSITE" id="PS00518">
    <property type="entry name" value="ZF_RING_1"/>
    <property type="match status" value="2"/>
</dbReference>
<dbReference type="InterPro" id="IPR044066">
    <property type="entry name" value="TRIAD_supradom"/>
</dbReference>
<dbReference type="InterPro" id="IPR013083">
    <property type="entry name" value="Znf_RING/FYVE/PHD"/>
</dbReference>
<proteinExistence type="inferred from homology"/>
<evidence type="ECO:0000256" key="11">
    <source>
        <dbReference type="ARBA" id="ARBA00022833"/>
    </source>
</evidence>
<keyword evidence="10" id="KW-0833">Ubl conjugation pathway</keyword>
<dbReference type="Proteomes" id="UP000324897">
    <property type="component" value="Unassembled WGS sequence"/>
</dbReference>
<feature type="domain" description="RWD" evidence="15">
    <location>
        <begin position="108"/>
        <end position="252"/>
    </location>
</feature>
<sequence length="1105" mass="123652">MATASAGPRAASSRALEAHRRTSRDFSAEPSSSSSCTMSRAAELKPVVCEGGGEEDLLDLDAPWVAAAEAEAVLEVAAAAASTAALQISGEAELVEDEIRDNQQRQEDEMMALEAIYGDDLAVHGNKRGLRYFQIYIPYDMPDGVGVCAKFSSDNARCKDEGCSDGSGHGDGPEVFSYNCNFEYLPPLILTCLLPPSYPSKDPPYFAVTVKWMDGHQVSQLCEMLDTIWAELPGQEVVYQWVEWLRCSSRSHLWFDGKMTLGPDIATHNNDNRAISRQSSLDSIIPMMLTYSSKKRHKAFLDDVHMCKICLNQSKGSNFIQLSCQHPFCVNCMETLCRMHVKEGTVFQLVCPDAKCNASIPPYLLKRLLSEEEFERWDRLVLKKALDSMSDLVYCPRCGIGCLEDESHNAQCPECSFIFCSLCKETCHPGKQCLAPEERIQRQQASGRMSRKEMERELLTIQKICKDIQLCPKCLMPIVKTEARNGDDVHTAHGRRLESKLRAMASAASAGAASPPARDPHHGSAMDFAAEASSSSSSSSLRAAELGPSACEWGGEEEGELELDLDLDSPWVAAAEAELRLEAAALGELNLAVEEPREEDEIRDNQQRQEDELVALEAIYGDDLAIFENKGGFRYFQIYIRYDVADGIELCAKLSSANVCATDPGCSDGTGHGDKSEEFSYTCNFECLPPLILTCLLPLSYPSKDPPYFVVTAKWMDGPYVSQLCKMLDTIWAELAGQEVIYQWVDWLQNLSRSYIWVDGNMTLGPDIVTYNGDNRAISRTNSLESIIPLMLRYSSSKSYQAFLDDLHMCMICLNQGKGSNFVRLSCQHLFCMKCMETLCRMHVKEGSVFQLICPDTKCSASIPPYLLKRLLSEEEFERWDRLVLQKALDSMSDLVYCPRCAVGFLKDESNNAHCPECSFIFCSSCKEPCHPGKQCVTLEEKIQRQQASGKITEGEMAQELLNMKEAYKDVRLCPKCRMAIAKTEGCNKVVCGNCGQYFCFRCGKAIDGYEHFKGDCKLYAQRDTAGWEKQMEAMQHKRQMRIQSRPLGGYVRCPKCRARNFKDNEKYVFCWACRVSYCTLCRRKVEDMKAGHYGSMECVGIGNF</sequence>
<dbReference type="Gramene" id="TVU15916">
    <property type="protein sequence ID" value="TVU15916"/>
    <property type="gene ID" value="EJB05_39459"/>
</dbReference>
<dbReference type="PANTHER" id="PTHR11685">
    <property type="entry name" value="RBR FAMILY RING FINGER AND IBR DOMAIN-CONTAINING"/>
    <property type="match status" value="1"/>
</dbReference>
<dbReference type="GO" id="GO:0016567">
    <property type="term" value="P:protein ubiquitination"/>
    <property type="evidence" value="ECO:0007669"/>
    <property type="project" value="InterPro"/>
</dbReference>
<keyword evidence="7" id="KW-0479">Metal-binding</keyword>
<feature type="domain" description="RING-type" evidence="16">
    <location>
        <begin position="806"/>
        <end position="1021"/>
    </location>
</feature>
<dbReference type="GO" id="GO:0008270">
    <property type="term" value="F:zinc ion binding"/>
    <property type="evidence" value="ECO:0007669"/>
    <property type="project" value="UniProtKB-KW"/>
</dbReference>
<evidence type="ECO:0000256" key="9">
    <source>
        <dbReference type="ARBA" id="ARBA00022771"/>
    </source>
</evidence>
<dbReference type="InterPro" id="IPR006575">
    <property type="entry name" value="RWD_dom"/>
</dbReference>
<dbReference type="SUPFAM" id="SSF54495">
    <property type="entry name" value="UBC-like"/>
    <property type="match status" value="2"/>
</dbReference>
<dbReference type="PROSITE" id="PS50908">
    <property type="entry name" value="RWD"/>
    <property type="match status" value="2"/>
</dbReference>
<dbReference type="Pfam" id="PF01485">
    <property type="entry name" value="IBR"/>
    <property type="match status" value="2"/>
</dbReference>
<feature type="domain" description="RING-type" evidence="16">
    <location>
        <begin position="303"/>
        <end position="525"/>
    </location>
</feature>